<feature type="region of interest" description="Disordered" evidence="1">
    <location>
        <begin position="1"/>
        <end position="133"/>
    </location>
</feature>
<evidence type="ECO:0000313" key="2">
    <source>
        <dbReference type="EMBL" id="KAJ4436427.1"/>
    </source>
</evidence>
<dbReference type="Proteomes" id="UP001148838">
    <property type="component" value="Unassembled WGS sequence"/>
</dbReference>
<feature type="compositionally biased region" description="Basic and acidic residues" evidence="1">
    <location>
        <begin position="89"/>
        <end position="117"/>
    </location>
</feature>
<feature type="compositionally biased region" description="Basic and acidic residues" evidence="1">
    <location>
        <begin position="54"/>
        <end position="65"/>
    </location>
</feature>
<evidence type="ECO:0000256" key="1">
    <source>
        <dbReference type="SAM" id="MobiDB-lite"/>
    </source>
</evidence>
<proteinExistence type="predicted"/>
<accession>A0ABQ8SRV9</accession>
<organism evidence="2 3">
    <name type="scientific">Periplaneta americana</name>
    <name type="common">American cockroach</name>
    <name type="synonym">Blatta americana</name>
    <dbReference type="NCBI Taxonomy" id="6978"/>
    <lineage>
        <taxon>Eukaryota</taxon>
        <taxon>Metazoa</taxon>
        <taxon>Ecdysozoa</taxon>
        <taxon>Arthropoda</taxon>
        <taxon>Hexapoda</taxon>
        <taxon>Insecta</taxon>
        <taxon>Pterygota</taxon>
        <taxon>Neoptera</taxon>
        <taxon>Polyneoptera</taxon>
        <taxon>Dictyoptera</taxon>
        <taxon>Blattodea</taxon>
        <taxon>Blattoidea</taxon>
        <taxon>Blattidae</taxon>
        <taxon>Blattinae</taxon>
        <taxon>Periplaneta</taxon>
    </lineage>
</organism>
<sequence>MGKEHGHYDEMKRNELKHLKCGCGEERPPTSIHLVRRETTEIARQDTGPWDRTSIGKRENSKQDTRSLGSDPHRKTRKIRNGISGSWDRTPRENTKAQKQDIRSLEPDPTGKDENSNRKPGLCDETSTRKNEN</sequence>
<keyword evidence="3" id="KW-1185">Reference proteome</keyword>
<comment type="caution">
    <text evidence="2">The sequence shown here is derived from an EMBL/GenBank/DDBJ whole genome shotgun (WGS) entry which is preliminary data.</text>
</comment>
<feature type="compositionally biased region" description="Basic and acidic residues" evidence="1">
    <location>
        <begin position="1"/>
        <end position="28"/>
    </location>
</feature>
<protein>
    <submittedName>
        <fullName evidence="2">Uncharacterized protein</fullName>
    </submittedName>
</protein>
<evidence type="ECO:0000313" key="3">
    <source>
        <dbReference type="Proteomes" id="UP001148838"/>
    </source>
</evidence>
<feature type="compositionally biased region" description="Basic and acidic residues" evidence="1">
    <location>
        <begin position="35"/>
        <end position="44"/>
    </location>
</feature>
<name>A0ABQ8SRV9_PERAM</name>
<gene>
    <name evidence="2" type="ORF">ANN_19060</name>
</gene>
<reference evidence="2 3" key="1">
    <citation type="journal article" date="2022" name="Allergy">
        <title>Genome assembly and annotation of Periplaneta americana reveal a comprehensive cockroach allergen profile.</title>
        <authorList>
            <person name="Wang L."/>
            <person name="Xiong Q."/>
            <person name="Saelim N."/>
            <person name="Wang L."/>
            <person name="Nong W."/>
            <person name="Wan A.T."/>
            <person name="Shi M."/>
            <person name="Liu X."/>
            <person name="Cao Q."/>
            <person name="Hui J.H.L."/>
            <person name="Sookrung N."/>
            <person name="Leung T.F."/>
            <person name="Tungtrongchitr A."/>
            <person name="Tsui S.K.W."/>
        </authorList>
    </citation>
    <scope>NUCLEOTIDE SEQUENCE [LARGE SCALE GENOMIC DNA]</scope>
    <source>
        <strain evidence="2">PWHHKU_190912</strain>
    </source>
</reference>
<dbReference type="EMBL" id="JAJSOF020000023">
    <property type="protein sequence ID" value="KAJ4436427.1"/>
    <property type="molecule type" value="Genomic_DNA"/>
</dbReference>